<organism evidence="2 5">
    <name type="scientific">Pseudomonas delhiensis</name>
    <dbReference type="NCBI Taxonomy" id="366289"/>
    <lineage>
        <taxon>Bacteria</taxon>
        <taxon>Pseudomonadati</taxon>
        <taxon>Pseudomonadota</taxon>
        <taxon>Gammaproteobacteria</taxon>
        <taxon>Pseudomonadales</taxon>
        <taxon>Pseudomonadaceae</taxon>
        <taxon>Pseudomonas</taxon>
    </lineage>
</organism>
<dbReference type="PRINTS" id="PR00038">
    <property type="entry name" value="HTHLUXR"/>
</dbReference>
<dbReference type="InterPro" id="IPR036388">
    <property type="entry name" value="WH-like_DNA-bd_sf"/>
</dbReference>
<dbReference type="EMBL" id="FNEC01000015">
    <property type="protein sequence ID" value="SDJ30588.1"/>
    <property type="molecule type" value="Genomic_DNA"/>
</dbReference>
<dbReference type="GO" id="GO:0006355">
    <property type="term" value="P:regulation of DNA-templated transcription"/>
    <property type="evidence" value="ECO:0007669"/>
    <property type="project" value="InterPro"/>
</dbReference>
<sequence>MVLKRLVIGQSNIEIARDLLLSNKTVSTYKTRLIMKLNATSLVDLIEIAKRNNI</sequence>
<evidence type="ECO:0000313" key="3">
    <source>
        <dbReference type="EMBL" id="SNT15963.1"/>
    </source>
</evidence>
<dbReference type="PROSITE" id="PS50043">
    <property type="entry name" value="HTH_LUXR_2"/>
    <property type="match status" value="1"/>
</dbReference>
<accession>A0A239KE69</accession>
<dbReference type="EMBL" id="FZPC01000015">
    <property type="protein sequence ID" value="SNT15963.1"/>
    <property type="molecule type" value="Genomic_DNA"/>
</dbReference>
<feature type="domain" description="HTH luxR-type" evidence="1">
    <location>
        <begin position="1"/>
        <end position="53"/>
    </location>
</feature>
<reference evidence="3 4" key="2">
    <citation type="submission" date="2017-06" db="EMBL/GenBank/DDBJ databases">
        <authorList>
            <person name="Varghese N."/>
            <person name="Submissions S."/>
        </authorList>
    </citation>
    <scope>NUCLEOTIDE SEQUENCE [LARGE SCALE GENOMIC DNA]</scope>
    <source>
        <strain evidence="3 4">RLD-1</strain>
    </source>
</reference>
<dbReference type="Proteomes" id="UP000199693">
    <property type="component" value="Unassembled WGS sequence"/>
</dbReference>
<name>A0A239KE69_9PSED</name>
<protein>
    <submittedName>
        <fullName evidence="3">Regulatory protein, luxR family</fullName>
    </submittedName>
    <submittedName>
        <fullName evidence="2">Two-component system, NarL family, response regulator EvgA</fullName>
    </submittedName>
</protein>
<dbReference type="SMART" id="SM00421">
    <property type="entry name" value="HTH_LUXR"/>
    <property type="match status" value="1"/>
</dbReference>
<dbReference type="AlphaFoldDB" id="A0A239KE69"/>
<evidence type="ECO:0000259" key="1">
    <source>
        <dbReference type="PROSITE" id="PS50043"/>
    </source>
</evidence>
<dbReference type="PROSITE" id="PS00622">
    <property type="entry name" value="HTH_LUXR_1"/>
    <property type="match status" value="1"/>
</dbReference>
<dbReference type="InterPro" id="IPR016032">
    <property type="entry name" value="Sig_transdc_resp-reg_C-effctor"/>
</dbReference>
<dbReference type="SUPFAM" id="SSF46894">
    <property type="entry name" value="C-terminal effector domain of the bipartite response regulators"/>
    <property type="match status" value="1"/>
</dbReference>
<dbReference type="Proteomes" id="UP000198309">
    <property type="component" value="Unassembled WGS sequence"/>
</dbReference>
<keyword evidence="4" id="KW-1185">Reference proteome</keyword>
<dbReference type="Gene3D" id="1.10.10.10">
    <property type="entry name" value="Winged helix-like DNA-binding domain superfamily/Winged helix DNA-binding domain"/>
    <property type="match status" value="1"/>
</dbReference>
<proteinExistence type="predicted"/>
<evidence type="ECO:0000313" key="5">
    <source>
        <dbReference type="Proteomes" id="UP000199693"/>
    </source>
</evidence>
<gene>
    <name evidence="2" type="ORF">SAMN05216189_101529</name>
    <name evidence="3" type="ORF">SAMN06295949_115109</name>
</gene>
<evidence type="ECO:0000313" key="4">
    <source>
        <dbReference type="Proteomes" id="UP000198309"/>
    </source>
</evidence>
<evidence type="ECO:0000313" key="2">
    <source>
        <dbReference type="EMBL" id="SDJ30588.1"/>
    </source>
</evidence>
<dbReference type="InterPro" id="IPR000792">
    <property type="entry name" value="Tscrpt_reg_LuxR_C"/>
</dbReference>
<dbReference type="GO" id="GO:0003677">
    <property type="term" value="F:DNA binding"/>
    <property type="evidence" value="ECO:0007669"/>
    <property type="project" value="InterPro"/>
</dbReference>
<dbReference type="Pfam" id="PF00196">
    <property type="entry name" value="GerE"/>
    <property type="match status" value="1"/>
</dbReference>
<reference evidence="2 5" key="1">
    <citation type="submission" date="2016-10" db="EMBL/GenBank/DDBJ databases">
        <authorList>
            <person name="de Groot N.N."/>
        </authorList>
    </citation>
    <scope>NUCLEOTIDE SEQUENCE [LARGE SCALE GENOMIC DNA]</scope>
    <source>
        <strain evidence="2 5">CCM 7361</strain>
    </source>
</reference>